<evidence type="ECO:0000313" key="1">
    <source>
        <dbReference type="EMBL" id="EGO29842.1"/>
    </source>
</evidence>
<gene>
    <name evidence="1" type="ORF">SERLADRAFT_458148</name>
</gene>
<name>F8NJE4_SERL9</name>
<accession>F8NJE4</accession>
<dbReference type="AlphaFoldDB" id="F8NJE4"/>
<reference evidence="1" key="1">
    <citation type="submission" date="2011-04" db="EMBL/GenBank/DDBJ databases">
        <title>Evolution of plant cell wall degrading machinery underlies the functional diversity of forest fungi.</title>
        <authorList>
            <consortium name="US DOE Joint Genome Institute (JGI-PGF)"/>
            <person name="Eastwood D.C."/>
            <person name="Floudas D."/>
            <person name="Binder M."/>
            <person name="Majcherczyk A."/>
            <person name="Schneider P."/>
            <person name="Aerts A."/>
            <person name="Asiegbu F.O."/>
            <person name="Baker S.E."/>
            <person name="Barry K."/>
            <person name="Bendiksby M."/>
            <person name="Blumentritt M."/>
            <person name="Coutinho P.M."/>
            <person name="Cullen D."/>
            <person name="Cullen D."/>
            <person name="Gathman A."/>
            <person name="Goodell B."/>
            <person name="Henrissat B."/>
            <person name="Ihrmark K."/>
            <person name="Kauserud H."/>
            <person name="Kohler A."/>
            <person name="LaButti K."/>
            <person name="Lapidus A."/>
            <person name="Lavin J.L."/>
            <person name="Lee Y.-H."/>
            <person name="Lindquist E."/>
            <person name="Lilly W."/>
            <person name="Lucas S."/>
            <person name="Morin E."/>
            <person name="Murat C."/>
            <person name="Oguiza J.A."/>
            <person name="Park J."/>
            <person name="Pisabarro A.G."/>
            <person name="Riley R."/>
            <person name="Rosling A."/>
            <person name="Salamov A."/>
            <person name="Schmidt O."/>
            <person name="Schmutz J."/>
            <person name="Skrede I."/>
            <person name="Stenlid J."/>
            <person name="Wiebenga A."/>
            <person name="Xie X."/>
            <person name="Kues U."/>
            <person name="Hibbett D.S."/>
            <person name="Hoffmeister D."/>
            <person name="Hogberg N."/>
            <person name="Martin F."/>
            <person name="Grigoriev I.V."/>
            <person name="Watkinson S.C."/>
        </authorList>
    </citation>
    <scope>NUCLEOTIDE SEQUENCE</scope>
    <source>
        <strain evidence="1">S7.9</strain>
    </source>
</reference>
<sequence>MPPQSISVSAGSPPQPSSALHTLVMNLRTRDGEHAMGTIESIDDATLFCELRVRVEAIAPSLDECDAYLAQLLVSLLSHFNQLSLVYSTSTANHDMANLSGPASVEVRTTADLLDTLERQLSDFQVER</sequence>
<protein>
    <submittedName>
        <fullName evidence="1">Uncharacterized protein</fullName>
    </submittedName>
</protein>
<dbReference type="KEGG" id="sla:SERLADRAFT_458148"/>
<dbReference type="RefSeq" id="XP_007314084.1">
    <property type="nucleotide sequence ID" value="XM_007314022.1"/>
</dbReference>
<feature type="non-terminal residue" evidence="1">
    <location>
        <position position="128"/>
    </location>
</feature>
<dbReference type="HOGENOM" id="CLU_1964896_0_0_1"/>
<dbReference type="Proteomes" id="UP000008064">
    <property type="component" value="Unassembled WGS sequence"/>
</dbReference>
<dbReference type="EMBL" id="GL945429">
    <property type="protein sequence ID" value="EGO29842.1"/>
    <property type="molecule type" value="Genomic_DNA"/>
</dbReference>
<organism>
    <name type="scientific">Serpula lacrymans var. lacrymans (strain S7.9)</name>
    <name type="common">Dry rot fungus</name>
    <dbReference type="NCBI Taxonomy" id="578457"/>
    <lineage>
        <taxon>Eukaryota</taxon>
        <taxon>Fungi</taxon>
        <taxon>Dikarya</taxon>
        <taxon>Basidiomycota</taxon>
        <taxon>Agaricomycotina</taxon>
        <taxon>Agaricomycetes</taxon>
        <taxon>Agaricomycetidae</taxon>
        <taxon>Boletales</taxon>
        <taxon>Coniophorineae</taxon>
        <taxon>Serpulaceae</taxon>
        <taxon>Serpula</taxon>
    </lineage>
</organism>
<proteinExistence type="predicted"/>
<dbReference type="GeneID" id="18817657"/>